<accession>A0A8J7LVH0</accession>
<organism evidence="3 4">
    <name type="scientific">Geomesophilobacter sediminis</name>
    <dbReference type="NCBI Taxonomy" id="2798584"/>
    <lineage>
        <taxon>Bacteria</taxon>
        <taxon>Pseudomonadati</taxon>
        <taxon>Thermodesulfobacteriota</taxon>
        <taxon>Desulfuromonadia</taxon>
        <taxon>Geobacterales</taxon>
        <taxon>Geobacteraceae</taxon>
        <taxon>Geomesophilobacter</taxon>
    </lineage>
</organism>
<dbReference type="Proteomes" id="UP000636888">
    <property type="component" value="Unassembled WGS sequence"/>
</dbReference>
<dbReference type="Gene3D" id="2.60.120.10">
    <property type="entry name" value="Jelly Rolls"/>
    <property type="match status" value="1"/>
</dbReference>
<name>A0A8J7LVH0_9BACT</name>
<dbReference type="RefSeq" id="WP_199384410.1">
    <property type="nucleotide sequence ID" value="NZ_JAEMHM010000009.1"/>
</dbReference>
<protein>
    <submittedName>
        <fullName evidence="3">Cupin domain-containing protein</fullName>
    </submittedName>
</protein>
<feature type="domain" description="ChrR-like cupin" evidence="2">
    <location>
        <begin position="35"/>
        <end position="147"/>
    </location>
</feature>
<dbReference type="AlphaFoldDB" id="A0A8J7LVH0"/>
<evidence type="ECO:0000256" key="1">
    <source>
        <dbReference type="SAM" id="SignalP"/>
    </source>
</evidence>
<evidence type="ECO:0000259" key="2">
    <source>
        <dbReference type="Pfam" id="PF12973"/>
    </source>
</evidence>
<dbReference type="CDD" id="cd06989">
    <property type="entry name" value="cupin_DRT102"/>
    <property type="match status" value="1"/>
</dbReference>
<keyword evidence="1" id="KW-0732">Signal</keyword>
<dbReference type="EMBL" id="JAEMHM010000009">
    <property type="protein sequence ID" value="MBJ6725519.1"/>
    <property type="molecule type" value="Genomic_DNA"/>
</dbReference>
<keyword evidence="4" id="KW-1185">Reference proteome</keyword>
<sequence>MKGIKSLTASVVLTLAVVAGSSLAVAAAVQHEQRFLNVEDLIWQQAPPALPPGAKVTILYGNPFHRGPFVIRMETTAGYVIPPHYHSMPENLTVLSGTLYIGDGDVVNEAKAHALKAGGYHYLPARSHHYAFSKEPAVVQLHGNGPFDIIYLNPKDDPRKKSMQ</sequence>
<feature type="signal peptide" evidence="1">
    <location>
        <begin position="1"/>
        <end position="26"/>
    </location>
</feature>
<evidence type="ECO:0000313" key="4">
    <source>
        <dbReference type="Proteomes" id="UP000636888"/>
    </source>
</evidence>
<feature type="chain" id="PRO_5035262989" evidence="1">
    <location>
        <begin position="27"/>
        <end position="164"/>
    </location>
</feature>
<dbReference type="SUPFAM" id="SSF51182">
    <property type="entry name" value="RmlC-like cupins"/>
    <property type="match status" value="1"/>
</dbReference>
<gene>
    <name evidence="3" type="ORF">JFN93_12435</name>
</gene>
<reference evidence="3" key="1">
    <citation type="submission" date="2020-12" db="EMBL/GenBank/DDBJ databases">
        <title>Geomonas sp. Red875, isolated from river sediment.</title>
        <authorList>
            <person name="Xu Z."/>
            <person name="Zhang Z."/>
            <person name="Masuda Y."/>
            <person name="Itoh H."/>
            <person name="Senoo K."/>
        </authorList>
    </citation>
    <scope>NUCLEOTIDE SEQUENCE</scope>
    <source>
        <strain evidence="3">Red875</strain>
    </source>
</reference>
<proteinExistence type="predicted"/>
<dbReference type="Pfam" id="PF12973">
    <property type="entry name" value="Cupin_7"/>
    <property type="match status" value="1"/>
</dbReference>
<evidence type="ECO:0000313" key="3">
    <source>
        <dbReference type="EMBL" id="MBJ6725519.1"/>
    </source>
</evidence>
<dbReference type="InterPro" id="IPR014710">
    <property type="entry name" value="RmlC-like_jellyroll"/>
</dbReference>
<dbReference type="InterPro" id="IPR011051">
    <property type="entry name" value="RmlC_Cupin_sf"/>
</dbReference>
<comment type="caution">
    <text evidence="3">The sequence shown here is derived from an EMBL/GenBank/DDBJ whole genome shotgun (WGS) entry which is preliminary data.</text>
</comment>
<dbReference type="InterPro" id="IPR025979">
    <property type="entry name" value="ChrR-like_cupin_dom"/>
</dbReference>